<feature type="transmembrane region" description="Helical" evidence="1">
    <location>
        <begin position="325"/>
        <end position="345"/>
    </location>
</feature>
<keyword evidence="1" id="KW-0812">Transmembrane</keyword>
<evidence type="ECO:0000313" key="3">
    <source>
        <dbReference type="Proteomes" id="UP000660339"/>
    </source>
</evidence>
<dbReference type="AlphaFoldDB" id="A0A8J3PIA1"/>
<organism evidence="2 3">
    <name type="scientific">Catellatospora methionotrophica</name>
    <dbReference type="NCBI Taxonomy" id="121620"/>
    <lineage>
        <taxon>Bacteria</taxon>
        <taxon>Bacillati</taxon>
        <taxon>Actinomycetota</taxon>
        <taxon>Actinomycetes</taxon>
        <taxon>Micromonosporales</taxon>
        <taxon>Micromonosporaceae</taxon>
        <taxon>Catellatospora</taxon>
    </lineage>
</organism>
<gene>
    <name evidence="2" type="ORF">Cme02nite_45130</name>
</gene>
<sequence length="808" mass="83805">MATRTVSVRLSLEAHAYLRQARDVQRATRDIRDEAQRLQEAGAAMSRGGFSTMLAGVPGVASAAAAGLGLLPAAALSGFAAMTTLMAATNGVGEALSAVADDDAALLVKALDGLTEEAQAFVREFQRVGPALGAVGDASQSALFSQLEGDLTRLTSVYIPTLLRQMPQLAAATARVGTDFTAWATAPKTVSQVSGQLRLAVDVVDDLSRLLRSGAGAMLDLADAGKDFTRDTVDGLADGAEAFERWVGTARSTGQLNQIFDNGGRILQRLGEIAGRAGLLLADIVDNPALVDGAEALFDVLHIGLDVVHGLLLAFEALPTGVQSAVVTFAVFGGAALMVTGRVIMLKGALDAMKVSAVQAGTAAKGVAAMFGGPWGLALTAAATAVTVLAMSEADARQRVQALAESLDQQTGAVTENTRAVIAAELQGRGLLKHFADLGVGSDVVVDAILGNAAAMNTLNDALLRNQTEVTHIGPAYAQQGKSTKEVRDFLAEYGVELDEATAGNALQRQAVQGSTNAIRGQISAVKALGEELRAQTDPAFALLKAQKDLKAAQAGYNEAVREHGRNSPEAKAASLALAEASVTLAGAVSTASEKFNGQLTPQLYAALRAAGLTEKQIDDVEEAFMAAAKAGGEFAGTYTAKVHADTAQADAALQATIAKTLLLKDKSIRISASVYWTSSGDLHVPGGTLIRRWGGITEHAQTGLLRDAAIYSPVAAGARYAFAEPATGGEAFIPKYGDHDRNMAILSEAARWNRASVVPWENGGGGGGGNSYSTAYNIYPQQANFGVNELRAVQAARDAYDRVGRPR</sequence>
<protein>
    <submittedName>
        <fullName evidence="2">Uncharacterized protein</fullName>
    </submittedName>
</protein>
<keyword evidence="3" id="KW-1185">Reference proteome</keyword>
<dbReference type="RefSeq" id="WP_166387725.1">
    <property type="nucleotide sequence ID" value="NZ_BAAATT010000010.1"/>
</dbReference>
<feature type="transmembrane region" description="Helical" evidence="1">
    <location>
        <begin position="366"/>
        <end position="391"/>
    </location>
</feature>
<comment type="caution">
    <text evidence="2">The sequence shown here is derived from an EMBL/GenBank/DDBJ whole genome shotgun (WGS) entry which is preliminary data.</text>
</comment>
<reference evidence="2" key="1">
    <citation type="submission" date="2021-01" db="EMBL/GenBank/DDBJ databases">
        <title>Whole genome shotgun sequence of Catellatospora methionotrophica NBRC 14553.</title>
        <authorList>
            <person name="Komaki H."/>
            <person name="Tamura T."/>
        </authorList>
    </citation>
    <scope>NUCLEOTIDE SEQUENCE</scope>
    <source>
        <strain evidence="2">NBRC 14553</strain>
    </source>
</reference>
<proteinExistence type="predicted"/>
<dbReference type="Proteomes" id="UP000660339">
    <property type="component" value="Unassembled WGS sequence"/>
</dbReference>
<keyword evidence="1" id="KW-1133">Transmembrane helix</keyword>
<keyword evidence="1" id="KW-0472">Membrane</keyword>
<accession>A0A8J3PIA1</accession>
<dbReference type="EMBL" id="BONJ01000026">
    <property type="protein sequence ID" value="GIG16181.1"/>
    <property type="molecule type" value="Genomic_DNA"/>
</dbReference>
<evidence type="ECO:0000256" key="1">
    <source>
        <dbReference type="SAM" id="Phobius"/>
    </source>
</evidence>
<name>A0A8J3PIA1_9ACTN</name>
<evidence type="ECO:0000313" key="2">
    <source>
        <dbReference type="EMBL" id="GIG16181.1"/>
    </source>
</evidence>